<gene>
    <name evidence="1" type="ORF">TTHERM_00036970</name>
</gene>
<dbReference type="InParanoid" id="Q22MC2"/>
<organism evidence="1 2">
    <name type="scientific">Tetrahymena thermophila (strain SB210)</name>
    <dbReference type="NCBI Taxonomy" id="312017"/>
    <lineage>
        <taxon>Eukaryota</taxon>
        <taxon>Sar</taxon>
        <taxon>Alveolata</taxon>
        <taxon>Ciliophora</taxon>
        <taxon>Intramacronucleata</taxon>
        <taxon>Oligohymenophorea</taxon>
        <taxon>Hymenostomatida</taxon>
        <taxon>Tetrahymenina</taxon>
        <taxon>Tetrahymenidae</taxon>
        <taxon>Tetrahymena</taxon>
    </lineage>
</organism>
<protein>
    <submittedName>
        <fullName evidence="1">Uncharacterized protein</fullName>
    </submittedName>
</protein>
<evidence type="ECO:0000313" key="2">
    <source>
        <dbReference type="Proteomes" id="UP000009168"/>
    </source>
</evidence>
<dbReference type="EMBL" id="GG662720">
    <property type="protein sequence ID" value="EAR86344.1"/>
    <property type="molecule type" value="Genomic_DNA"/>
</dbReference>
<dbReference type="AlphaFoldDB" id="Q22MC2"/>
<reference evidence="2" key="1">
    <citation type="journal article" date="2006" name="PLoS Biol.">
        <title>Macronuclear genome sequence of the ciliate Tetrahymena thermophila, a model eukaryote.</title>
        <authorList>
            <person name="Eisen J.A."/>
            <person name="Coyne R.S."/>
            <person name="Wu M."/>
            <person name="Wu D."/>
            <person name="Thiagarajan M."/>
            <person name="Wortman J.R."/>
            <person name="Badger J.H."/>
            <person name="Ren Q."/>
            <person name="Amedeo P."/>
            <person name="Jones K.M."/>
            <person name="Tallon L.J."/>
            <person name="Delcher A.L."/>
            <person name="Salzberg S.L."/>
            <person name="Silva J.C."/>
            <person name="Haas B.J."/>
            <person name="Majoros W.H."/>
            <person name="Farzad M."/>
            <person name="Carlton J.M."/>
            <person name="Smith R.K. Jr."/>
            <person name="Garg J."/>
            <person name="Pearlman R.E."/>
            <person name="Karrer K.M."/>
            <person name="Sun L."/>
            <person name="Manning G."/>
            <person name="Elde N.C."/>
            <person name="Turkewitz A.P."/>
            <person name="Asai D.J."/>
            <person name="Wilkes D.E."/>
            <person name="Wang Y."/>
            <person name="Cai H."/>
            <person name="Collins K."/>
            <person name="Stewart B.A."/>
            <person name="Lee S.R."/>
            <person name="Wilamowska K."/>
            <person name="Weinberg Z."/>
            <person name="Ruzzo W.L."/>
            <person name="Wloga D."/>
            <person name="Gaertig J."/>
            <person name="Frankel J."/>
            <person name="Tsao C.-C."/>
            <person name="Gorovsky M.A."/>
            <person name="Keeling P.J."/>
            <person name="Waller R.F."/>
            <person name="Patron N.J."/>
            <person name="Cherry J.M."/>
            <person name="Stover N.A."/>
            <person name="Krieger C.J."/>
            <person name="del Toro C."/>
            <person name="Ryder H.F."/>
            <person name="Williamson S.C."/>
            <person name="Barbeau R.A."/>
            <person name="Hamilton E.P."/>
            <person name="Orias E."/>
        </authorList>
    </citation>
    <scope>NUCLEOTIDE SEQUENCE [LARGE SCALE GENOMIC DNA]</scope>
    <source>
        <strain evidence="2">SB210</strain>
    </source>
</reference>
<name>Q22MC2_TETTS</name>
<dbReference type="HOGENOM" id="CLU_1762503_0_0_1"/>
<dbReference type="RefSeq" id="XP_977098.1">
    <property type="nucleotide sequence ID" value="XM_972005.3"/>
</dbReference>
<accession>Q22MC2</accession>
<dbReference type="GeneID" id="7844724"/>
<keyword evidence="2" id="KW-1185">Reference proteome</keyword>
<evidence type="ECO:0000313" key="1">
    <source>
        <dbReference type="EMBL" id="EAR86344.1"/>
    </source>
</evidence>
<dbReference type="Proteomes" id="UP000009168">
    <property type="component" value="Unassembled WGS sequence"/>
</dbReference>
<sequence length="148" mass="17377">MSLYMNNLEQLTLEYVKIYQKIYMARQDIFDSLNIFNGKASIQCSTEQSDFKIIAQGIKKMSNYLKKDMSMVRMFEETLKQCKLQLLAFENQYSKIVNSAKQFIKYDGQLSEKRAVLLKYFEINMSELEKSNKQPIDNSYSIEISLAN</sequence>
<proteinExistence type="predicted"/>
<dbReference type="KEGG" id="tet:TTHERM_00036970"/>